<accession>A0A0C2Y9X8</accession>
<dbReference type="OrthoDB" id="2269034at2759"/>
<dbReference type="SUPFAM" id="SSF52047">
    <property type="entry name" value="RNI-like"/>
    <property type="match status" value="1"/>
</dbReference>
<feature type="compositionally biased region" description="Polar residues" evidence="1">
    <location>
        <begin position="62"/>
        <end position="88"/>
    </location>
</feature>
<dbReference type="Proteomes" id="UP000053424">
    <property type="component" value="Unassembled WGS sequence"/>
</dbReference>
<reference evidence="3" key="2">
    <citation type="submission" date="2015-01" db="EMBL/GenBank/DDBJ databases">
        <title>Evolutionary Origins and Diversification of the Mycorrhizal Mutualists.</title>
        <authorList>
            <consortium name="DOE Joint Genome Institute"/>
            <consortium name="Mycorrhizal Genomics Consortium"/>
            <person name="Kohler A."/>
            <person name="Kuo A."/>
            <person name="Nagy L.G."/>
            <person name="Floudas D."/>
            <person name="Copeland A."/>
            <person name="Barry K.W."/>
            <person name="Cichocki N."/>
            <person name="Veneault-Fourrey C."/>
            <person name="LaButti K."/>
            <person name="Lindquist E.A."/>
            <person name="Lipzen A."/>
            <person name="Lundell T."/>
            <person name="Morin E."/>
            <person name="Murat C."/>
            <person name="Riley R."/>
            <person name="Ohm R."/>
            <person name="Sun H."/>
            <person name="Tunlid A."/>
            <person name="Henrissat B."/>
            <person name="Grigoriev I.V."/>
            <person name="Hibbett D.S."/>
            <person name="Martin F."/>
        </authorList>
    </citation>
    <scope>NUCLEOTIDE SEQUENCE [LARGE SCALE GENOMIC DNA]</scope>
    <source>
        <strain evidence="3">h7</strain>
    </source>
</reference>
<evidence type="ECO:0000313" key="2">
    <source>
        <dbReference type="EMBL" id="KIM37837.1"/>
    </source>
</evidence>
<gene>
    <name evidence="2" type="ORF">M413DRAFT_251029</name>
</gene>
<proteinExistence type="predicted"/>
<name>A0A0C2Y9X8_HEBCY</name>
<feature type="region of interest" description="Disordered" evidence="1">
    <location>
        <begin position="62"/>
        <end position="98"/>
    </location>
</feature>
<evidence type="ECO:0000313" key="3">
    <source>
        <dbReference type="Proteomes" id="UP000053424"/>
    </source>
</evidence>
<organism evidence="2 3">
    <name type="scientific">Hebeloma cylindrosporum</name>
    <dbReference type="NCBI Taxonomy" id="76867"/>
    <lineage>
        <taxon>Eukaryota</taxon>
        <taxon>Fungi</taxon>
        <taxon>Dikarya</taxon>
        <taxon>Basidiomycota</taxon>
        <taxon>Agaricomycotina</taxon>
        <taxon>Agaricomycetes</taxon>
        <taxon>Agaricomycetidae</taxon>
        <taxon>Agaricales</taxon>
        <taxon>Agaricineae</taxon>
        <taxon>Hymenogastraceae</taxon>
        <taxon>Hebeloma</taxon>
    </lineage>
</organism>
<dbReference type="EMBL" id="KN831794">
    <property type="protein sequence ID" value="KIM37837.1"/>
    <property type="molecule type" value="Genomic_DNA"/>
</dbReference>
<dbReference type="STRING" id="686832.A0A0C2Y9X8"/>
<keyword evidence="3" id="KW-1185">Reference proteome</keyword>
<dbReference type="Gene3D" id="3.80.10.10">
    <property type="entry name" value="Ribonuclease Inhibitor"/>
    <property type="match status" value="1"/>
</dbReference>
<evidence type="ECO:0000256" key="1">
    <source>
        <dbReference type="SAM" id="MobiDB-lite"/>
    </source>
</evidence>
<dbReference type="AlphaFoldDB" id="A0A0C2Y9X8"/>
<dbReference type="InterPro" id="IPR032675">
    <property type="entry name" value="LRR_dom_sf"/>
</dbReference>
<sequence>METIAKLPSPSYSSSGKFLGAGIAGLLPIRPLLPPFQGYLSKTIVCDGTSRSGSHLRSLAATASTTMQPSNGPTAQTPGHDSPSNASSIDRGGQPPLKQDFDVAELPVEIICEIFEKFMEGDSQPNREDPPQRSLIPHSCRSDPTILGWICSRWRAVAIGLPTLWSTICIHNPKSSQIHLVNTWLARSANSPLYLKFGYNWNDDITDLRAAPQILTSFISRLESWREIDFDIPLHLLGAFSPMVKMPRAPLLLQSAVLGFNPYVQDFVPHIDAIWKVLHASPNLRHVDWAGHGAYNFPTHAPFHQLTHVKTNYEFSVDGILAFLTAVPLIEELCISTINLPSVTVPDPGVPPLLLQHLRVLIVYSRSITTCSLFSSLTCPSLQSLRLKHHSLTDQPDQNLSELIPFLRRSTCQLHTLELIDRHLSEPILENLLQSPNLCSLKLLRVSMDFVRDKIIHLLTDKSEQGSHRILPQLEKLILDICETTDGFLATMISSHLYNDETSLGSLRRVKVTPRKAFRPIDNHFFHTDKLYLNSESSVYYI</sequence>
<protein>
    <submittedName>
        <fullName evidence="2">Uncharacterized protein</fullName>
    </submittedName>
</protein>
<dbReference type="HOGENOM" id="CLU_018544_11_0_1"/>
<reference evidence="2 3" key="1">
    <citation type="submission" date="2014-04" db="EMBL/GenBank/DDBJ databases">
        <authorList>
            <consortium name="DOE Joint Genome Institute"/>
            <person name="Kuo A."/>
            <person name="Gay G."/>
            <person name="Dore J."/>
            <person name="Kohler A."/>
            <person name="Nagy L.G."/>
            <person name="Floudas D."/>
            <person name="Copeland A."/>
            <person name="Barry K.W."/>
            <person name="Cichocki N."/>
            <person name="Veneault-Fourrey C."/>
            <person name="LaButti K."/>
            <person name="Lindquist E.A."/>
            <person name="Lipzen A."/>
            <person name="Lundell T."/>
            <person name="Morin E."/>
            <person name="Murat C."/>
            <person name="Sun H."/>
            <person name="Tunlid A."/>
            <person name="Henrissat B."/>
            <person name="Grigoriev I.V."/>
            <person name="Hibbett D.S."/>
            <person name="Martin F."/>
            <person name="Nordberg H.P."/>
            <person name="Cantor M.N."/>
            <person name="Hua S.X."/>
        </authorList>
    </citation>
    <scope>NUCLEOTIDE SEQUENCE [LARGE SCALE GENOMIC DNA]</scope>
    <source>
        <strain evidence="3">h7</strain>
    </source>
</reference>